<evidence type="ECO:0000256" key="1">
    <source>
        <dbReference type="ARBA" id="ARBA00004236"/>
    </source>
</evidence>
<evidence type="ECO:0000256" key="5">
    <source>
        <dbReference type="ARBA" id="ARBA00022574"/>
    </source>
</evidence>
<accession>A0A4W4FT49</accession>
<keyword evidence="5" id="KW-0853">WD repeat</keyword>
<dbReference type="InterPro" id="IPR011333">
    <property type="entry name" value="SKP1/BTB/POZ_sf"/>
</dbReference>
<evidence type="ECO:0000313" key="13">
    <source>
        <dbReference type="Ensembl" id="ENSEEEP00000027276.2"/>
    </source>
</evidence>
<comment type="subunit">
    <text evidence="9">Interacts with HCN3.</text>
</comment>
<evidence type="ECO:0000313" key="14">
    <source>
        <dbReference type="Proteomes" id="UP000314983"/>
    </source>
</evidence>
<feature type="domain" description="BTB" evidence="12">
    <location>
        <begin position="3"/>
        <end position="99"/>
    </location>
</feature>
<dbReference type="Pfam" id="PF02214">
    <property type="entry name" value="BTB_2"/>
    <property type="match status" value="1"/>
</dbReference>
<dbReference type="FunFam" id="3.30.710.10:FF:000038">
    <property type="entry name" value="BTB/POZ domain-containing protein KCTD3 isoform X1"/>
    <property type="match status" value="1"/>
</dbReference>
<comment type="subcellular location">
    <subcellularLocation>
        <location evidence="1">Cell membrane</location>
    </subcellularLocation>
</comment>
<dbReference type="Gene3D" id="2.130.10.10">
    <property type="entry name" value="YVTN repeat-like/Quinoprotein amine dehydrogenase"/>
    <property type="match status" value="1"/>
</dbReference>
<reference evidence="14" key="2">
    <citation type="journal article" date="2017" name="Sci. Adv.">
        <title>A tail of two voltages: Proteomic comparison of the three electric organs of the electric eel.</title>
        <authorList>
            <person name="Traeger L.L."/>
            <person name="Sabat G."/>
            <person name="Barrett-Wilt G.A."/>
            <person name="Wells G.B."/>
            <person name="Sussman M.R."/>
        </authorList>
    </citation>
    <scope>NUCLEOTIDE SEQUENCE [LARGE SCALE GENOMIC DNA]</scope>
</reference>
<dbReference type="InterPro" id="IPR001680">
    <property type="entry name" value="WD40_rpt"/>
</dbReference>
<dbReference type="InterPro" id="IPR036322">
    <property type="entry name" value="WD40_repeat_dom_sf"/>
</dbReference>
<evidence type="ECO:0000259" key="12">
    <source>
        <dbReference type="SMART" id="SM00225"/>
    </source>
</evidence>
<evidence type="ECO:0000256" key="6">
    <source>
        <dbReference type="ARBA" id="ARBA00022737"/>
    </source>
</evidence>
<dbReference type="SUPFAM" id="SSF54695">
    <property type="entry name" value="POZ domain"/>
    <property type="match status" value="1"/>
</dbReference>
<sequence length="656" mass="71661">QSGNCFFLRKFSTSKQTLTWVPDSFFSSLLSGRISTLKDETGAIFIDRDPSLFAPILNFLRTKELHPRSVDVHLLMHEAEFYGITPLVRKLQLCDELDRSSCGTVLFNGYLPPPGDTISSAFLSISDCCSLCPQSGCSSVLTVFSGQGSDPGMVRIICGHHNWIAVAYAQFVVCYRVKESTGWQQVFTSPRLDWLIDRVALNAKVMGGSLGDNDKMVAVASGTEIILWAICPDGNGNEIGVFSLNVPVEALFFVGNQLIATSHTGKVGVWNAVTKHWQNQDVVPINSYDTAGSFLILGCNNGSIYYIDVQKFPLRMKDNDLLVTELYRDPSEDAITALSVYLTPKTSDSGNWIEIAYGTSSGTVRVIVQHPETVGSGPQLFQTFSVHRSPVTKIMLSEKHLISVCADNNHVRTWTVTRFRGMISTQPGSTPLTSFKILSLDDIDGHGGCAAGTEIGPYGERDEQQVFIQRVVPDTDKLYVRLSSNGKRVCELRSVDGTSITAFVVHECEGSSRIGSRPRRYLFSGHSNGSIQMWDLTTAMEIAGKVDIKGGPTEEELLELLDQCDLALTRTPDMSPAASLTHVSRNSICRYILSPFVMHVTANVDTPFLLLPTSVFIGGFIQKSRAHGAQPRHLGGEPYSSSDASGSTTSPGITSK</sequence>
<evidence type="ECO:0000256" key="7">
    <source>
        <dbReference type="ARBA" id="ARBA00023136"/>
    </source>
</evidence>
<keyword evidence="7" id="KW-0472">Membrane</keyword>
<dbReference type="InterPro" id="IPR000210">
    <property type="entry name" value="BTB/POZ_dom"/>
</dbReference>
<dbReference type="SMART" id="SM00225">
    <property type="entry name" value="BTB"/>
    <property type="match status" value="1"/>
</dbReference>
<evidence type="ECO:0000256" key="10">
    <source>
        <dbReference type="ARBA" id="ARBA00073141"/>
    </source>
</evidence>
<dbReference type="Ensembl" id="ENSEEET00000027589.2">
    <property type="protein sequence ID" value="ENSEEEP00000027276.2"/>
    <property type="gene ID" value="ENSEEEG00000013079.2"/>
</dbReference>
<dbReference type="SUPFAM" id="SSF50978">
    <property type="entry name" value="WD40 repeat-like"/>
    <property type="match status" value="1"/>
</dbReference>
<protein>
    <recommendedName>
        <fullName evidence="10">BTB/POZ domain-containing protein KCTD3</fullName>
    </recommendedName>
</protein>
<keyword evidence="6" id="KW-0677">Repeat</keyword>
<keyword evidence="3" id="KW-1003">Cell membrane</keyword>
<dbReference type="AlphaFoldDB" id="A0A4W4FT49"/>
<dbReference type="GeneTree" id="ENSGT00940000153881"/>
<dbReference type="InterPro" id="IPR003131">
    <property type="entry name" value="T1-type_BTB"/>
</dbReference>
<reference evidence="13" key="4">
    <citation type="submission" date="2025-08" db="UniProtKB">
        <authorList>
            <consortium name="Ensembl"/>
        </authorList>
    </citation>
    <scope>IDENTIFICATION</scope>
</reference>
<evidence type="ECO:0000256" key="8">
    <source>
        <dbReference type="ARBA" id="ARBA00059269"/>
    </source>
</evidence>
<feature type="compositionally biased region" description="Low complexity" evidence="11">
    <location>
        <begin position="640"/>
        <end position="650"/>
    </location>
</feature>
<dbReference type="FunFam" id="2.130.10.10:FF:000205">
    <property type="entry name" value="BTB/POZ domain-containing protein KCTD3 isoform X1"/>
    <property type="match status" value="1"/>
</dbReference>
<dbReference type="GO" id="GO:0051260">
    <property type="term" value="P:protein homooligomerization"/>
    <property type="evidence" value="ECO:0007669"/>
    <property type="project" value="InterPro"/>
</dbReference>
<dbReference type="InterPro" id="IPR015943">
    <property type="entry name" value="WD40/YVTN_repeat-like_dom_sf"/>
</dbReference>
<proteinExistence type="inferred from homology"/>
<reference evidence="13" key="3">
    <citation type="submission" date="2020-05" db="EMBL/GenBank/DDBJ databases">
        <title>Electrophorus electricus (electric eel) genome, fEleEle1, primary haplotype.</title>
        <authorList>
            <person name="Myers G."/>
            <person name="Meyer A."/>
            <person name="Fedrigo O."/>
            <person name="Formenti G."/>
            <person name="Rhie A."/>
            <person name="Tracey A."/>
            <person name="Sims Y."/>
            <person name="Jarvis E.D."/>
        </authorList>
    </citation>
    <scope>NUCLEOTIDE SEQUENCE [LARGE SCALE GENOMIC DNA]</scope>
</reference>
<name>A0A4W4FT49_ELEEL</name>
<dbReference type="InterPro" id="IPR047876">
    <property type="entry name" value="SHKBP1/KCTD3"/>
</dbReference>
<feature type="region of interest" description="Disordered" evidence="11">
    <location>
        <begin position="628"/>
        <end position="656"/>
    </location>
</feature>
<organism evidence="13 14">
    <name type="scientific">Electrophorus electricus</name>
    <name type="common">Electric eel</name>
    <name type="synonym">Gymnotus electricus</name>
    <dbReference type="NCBI Taxonomy" id="8005"/>
    <lineage>
        <taxon>Eukaryota</taxon>
        <taxon>Metazoa</taxon>
        <taxon>Chordata</taxon>
        <taxon>Craniata</taxon>
        <taxon>Vertebrata</taxon>
        <taxon>Euteleostomi</taxon>
        <taxon>Actinopterygii</taxon>
        <taxon>Neopterygii</taxon>
        <taxon>Teleostei</taxon>
        <taxon>Ostariophysi</taxon>
        <taxon>Gymnotiformes</taxon>
        <taxon>Gymnotoidei</taxon>
        <taxon>Gymnotidae</taxon>
        <taxon>Electrophorus</taxon>
    </lineage>
</organism>
<evidence type="ECO:0000256" key="3">
    <source>
        <dbReference type="ARBA" id="ARBA00022475"/>
    </source>
</evidence>
<comment type="similarity">
    <text evidence="2">Belongs to the KCTD3 family.</text>
</comment>
<comment type="function">
    <text evidence="8">Accessory subunit of potassium/sodium hyperpolarization-activated cyclic nucleotide-gated channel 3 (HCN3) up-regulating its cell-surface expression and current density without affecting its voltage dependence and kinetics.</text>
</comment>
<evidence type="ECO:0000256" key="11">
    <source>
        <dbReference type="SAM" id="MobiDB-lite"/>
    </source>
</evidence>
<dbReference type="Gene3D" id="3.30.710.10">
    <property type="entry name" value="Potassium Channel Kv1.1, Chain A"/>
    <property type="match status" value="1"/>
</dbReference>
<evidence type="ECO:0000256" key="2">
    <source>
        <dbReference type="ARBA" id="ARBA00009572"/>
    </source>
</evidence>
<dbReference type="PANTHER" id="PTHR15859:SF5">
    <property type="entry name" value="SH3KBP1-BINDING PROTEIN 1"/>
    <property type="match status" value="1"/>
</dbReference>
<reference evidence="14" key="1">
    <citation type="journal article" date="2014" name="Science">
        <title>Nonhuman genetics. Genomic basis for the convergent evolution of electric organs.</title>
        <authorList>
            <person name="Gallant J.R."/>
            <person name="Traeger L.L."/>
            <person name="Volkening J.D."/>
            <person name="Moffett H."/>
            <person name="Chen P.H."/>
            <person name="Novina C.D."/>
            <person name="Phillips G.N.Jr."/>
            <person name="Anand R."/>
            <person name="Wells G.B."/>
            <person name="Pinch M."/>
            <person name="Guth R."/>
            <person name="Unguez G.A."/>
            <person name="Albert J.S."/>
            <person name="Zakon H.H."/>
            <person name="Samanta M.P."/>
            <person name="Sussman M.R."/>
        </authorList>
    </citation>
    <scope>NUCLEOTIDE SEQUENCE [LARGE SCALE GENOMIC DNA]</scope>
</reference>
<dbReference type="SMART" id="SM00320">
    <property type="entry name" value="WD40"/>
    <property type="match status" value="3"/>
</dbReference>
<keyword evidence="14" id="KW-1185">Reference proteome</keyword>
<evidence type="ECO:0000256" key="4">
    <source>
        <dbReference type="ARBA" id="ARBA00022553"/>
    </source>
</evidence>
<dbReference type="PANTHER" id="PTHR15859">
    <property type="entry name" value="SETA BINDING PROTEIN 1"/>
    <property type="match status" value="1"/>
</dbReference>
<dbReference type="Proteomes" id="UP000314983">
    <property type="component" value="Chromosome 4"/>
</dbReference>
<dbReference type="GO" id="GO:0005886">
    <property type="term" value="C:plasma membrane"/>
    <property type="evidence" value="ECO:0007669"/>
    <property type="project" value="UniProtKB-SubCell"/>
</dbReference>
<evidence type="ECO:0000256" key="9">
    <source>
        <dbReference type="ARBA" id="ARBA00065501"/>
    </source>
</evidence>
<reference evidence="13" key="5">
    <citation type="submission" date="2025-09" db="UniProtKB">
        <authorList>
            <consortium name="Ensembl"/>
        </authorList>
    </citation>
    <scope>IDENTIFICATION</scope>
</reference>
<keyword evidence="4" id="KW-0597">Phosphoprotein</keyword>
<gene>
    <name evidence="13" type="primary">SHKBP1</name>
</gene>